<feature type="transmembrane region" description="Helical" evidence="8">
    <location>
        <begin position="59"/>
        <end position="81"/>
    </location>
</feature>
<dbReference type="RefSeq" id="WP_166178252.1">
    <property type="nucleotide sequence ID" value="NZ_CP045119.1"/>
</dbReference>
<dbReference type="PANTHER" id="PTHR34702:SF1">
    <property type="entry name" value="NA(+)_H(+) ANTIPORTER SUBUNIT F"/>
    <property type="match status" value="1"/>
</dbReference>
<evidence type="ECO:0000313" key="9">
    <source>
        <dbReference type="EMBL" id="QIN84255.1"/>
    </source>
</evidence>
<sequence>MHETVFYLAALWMTVLAAVLVATVINVRSTAGRILALDTLTLVLVALLALYGAAVRSPYYLDAALILALLAFVGTVAAALYHGERKIF</sequence>
<keyword evidence="4" id="KW-1003">Cell membrane</keyword>
<dbReference type="GO" id="GO:0005886">
    <property type="term" value="C:plasma membrane"/>
    <property type="evidence" value="ECO:0007669"/>
    <property type="project" value="UniProtKB-SubCell"/>
</dbReference>
<gene>
    <name evidence="9" type="ORF">GBA63_17545</name>
</gene>
<feature type="transmembrane region" description="Helical" evidence="8">
    <location>
        <begin position="34"/>
        <end position="53"/>
    </location>
</feature>
<dbReference type="PANTHER" id="PTHR34702">
    <property type="entry name" value="NA(+)/H(+) ANTIPORTER SUBUNIT F1"/>
    <property type="match status" value="1"/>
</dbReference>
<dbReference type="Pfam" id="PF04066">
    <property type="entry name" value="MrpF_PhaF"/>
    <property type="match status" value="1"/>
</dbReference>
<keyword evidence="5 8" id="KW-0812">Transmembrane</keyword>
<organism evidence="9 10">
    <name type="scientific">Rubrobacter tropicus</name>
    <dbReference type="NCBI Taxonomy" id="2653851"/>
    <lineage>
        <taxon>Bacteria</taxon>
        <taxon>Bacillati</taxon>
        <taxon>Actinomycetota</taxon>
        <taxon>Rubrobacteria</taxon>
        <taxon>Rubrobacterales</taxon>
        <taxon>Rubrobacteraceae</taxon>
        <taxon>Rubrobacter</taxon>
    </lineage>
</organism>
<dbReference type="GO" id="GO:0015385">
    <property type="term" value="F:sodium:proton antiporter activity"/>
    <property type="evidence" value="ECO:0007669"/>
    <property type="project" value="TreeGrafter"/>
</dbReference>
<evidence type="ECO:0000256" key="1">
    <source>
        <dbReference type="ARBA" id="ARBA00004651"/>
    </source>
</evidence>
<proteinExistence type="inferred from homology"/>
<dbReference type="InterPro" id="IPR007208">
    <property type="entry name" value="MrpF/PhaF-like"/>
</dbReference>
<feature type="transmembrane region" description="Helical" evidence="8">
    <location>
        <begin position="6"/>
        <end position="27"/>
    </location>
</feature>
<keyword evidence="10" id="KW-1185">Reference proteome</keyword>
<dbReference type="AlphaFoldDB" id="A0A6G8QCN0"/>
<evidence type="ECO:0000256" key="5">
    <source>
        <dbReference type="ARBA" id="ARBA00022692"/>
    </source>
</evidence>
<evidence type="ECO:0000256" key="3">
    <source>
        <dbReference type="ARBA" id="ARBA00022448"/>
    </source>
</evidence>
<dbReference type="EMBL" id="CP045119">
    <property type="protein sequence ID" value="QIN84255.1"/>
    <property type="molecule type" value="Genomic_DNA"/>
</dbReference>
<evidence type="ECO:0000256" key="2">
    <source>
        <dbReference type="ARBA" id="ARBA00009212"/>
    </source>
</evidence>
<name>A0A6G8QCN0_9ACTN</name>
<keyword evidence="7 8" id="KW-0472">Membrane</keyword>
<evidence type="ECO:0000256" key="7">
    <source>
        <dbReference type="ARBA" id="ARBA00023136"/>
    </source>
</evidence>
<evidence type="ECO:0000313" key="10">
    <source>
        <dbReference type="Proteomes" id="UP000501452"/>
    </source>
</evidence>
<comment type="subcellular location">
    <subcellularLocation>
        <location evidence="1">Cell membrane</location>
        <topology evidence="1">Multi-pass membrane protein</topology>
    </subcellularLocation>
</comment>
<comment type="similarity">
    <text evidence="2">Belongs to the CPA3 antiporters (TC 2.A.63) subunit F family.</text>
</comment>
<reference evidence="9 10" key="1">
    <citation type="submission" date="2019-10" db="EMBL/GenBank/DDBJ databases">
        <title>Rubrobacter sp nov SCSIO 52090 isolated from a deep-sea sediment in the South China Sea.</title>
        <authorList>
            <person name="Chen R.W."/>
        </authorList>
    </citation>
    <scope>NUCLEOTIDE SEQUENCE [LARGE SCALE GENOMIC DNA]</scope>
    <source>
        <strain evidence="9 10">SCSIO 52909</strain>
    </source>
</reference>
<accession>A0A6G8QCN0</accession>
<evidence type="ECO:0000256" key="8">
    <source>
        <dbReference type="SAM" id="Phobius"/>
    </source>
</evidence>
<keyword evidence="3" id="KW-0813">Transport</keyword>
<dbReference type="KEGG" id="rub:GBA63_17545"/>
<dbReference type="Proteomes" id="UP000501452">
    <property type="component" value="Chromosome"/>
</dbReference>
<evidence type="ECO:0000256" key="6">
    <source>
        <dbReference type="ARBA" id="ARBA00022989"/>
    </source>
</evidence>
<evidence type="ECO:0000256" key="4">
    <source>
        <dbReference type="ARBA" id="ARBA00022475"/>
    </source>
</evidence>
<keyword evidence="6 8" id="KW-1133">Transmembrane helix</keyword>
<protein>
    <submittedName>
        <fullName evidence="9">pH regulation protein F</fullName>
    </submittedName>
</protein>